<dbReference type="Proteomes" id="UP001482513">
    <property type="component" value="Unassembled WGS sequence"/>
</dbReference>
<feature type="transmembrane region" description="Helical" evidence="2">
    <location>
        <begin position="281"/>
        <end position="307"/>
    </location>
</feature>
<feature type="transmembrane region" description="Helical" evidence="2">
    <location>
        <begin position="319"/>
        <end position="337"/>
    </location>
</feature>
<sequence>MDFQSIQTKLTNTVNALSQNDAPVQVDWASEPSLPSTVVRGSQAVPGGPSRPSVDFSTAINALQWRSEQAGGADLAASLPAGSAPAEVYLKRLNAMAHKINQLSSEQERAIAEMQLIRARLTRTHPIANAQGQPIAPPYLDVERAVLASAEMDSQGNIVLAYRTVSPTPSPGPRANPIGAEVNQLAGHLRTTYGPSKRRGRSQWSALASDLVALGQEPSELVARLSRTVWNTGLAIARFVAPQQARPSVASSAPLGQPQRGASLSVVDGVLWLGGGVIGRLALNLLLAAFPALWSVAVAAITAITAYALYRATLAPKLAFGPAIRVFLLVLGLVVGGRL</sequence>
<accession>A0ABV0K4X2</accession>
<keyword evidence="2" id="KW-0812">Transmembrane</keyword>
<organism evidence="3 4">
    <name type="scientific">Leptolyngbya subtilissima DQ-A4</name>
    <dbReference type="NCBI Taxonomy" id="2933933"/>
    <lineage>
        <taxon>Bacteria</taxon>
        <taxon>Bacillati</taxon>
        <taxon>Cyanobacteriota</taxon>
        <taxon>Cyanophyceae</taxon>
        <taxon>Leptolyngbyales</taxon>
        <taxon>Leptolyngbyaceae</taxon>
        <taxon>Leptolyngbya group</taxon>
        <taxon>Leptolyngbya</taxon>
    </lineage>
</organism>
<name>A0ABV0K4X2_9CYAN</name>
<keyword evidence="4" id="KW-1185">Reference proteome</keyword>
<gene>
    <name evidence="3" type="ORF">NC992_13165</name>
</gene>
<feature type="coiled-coil region" evidence="1">
    <location>
        <begin position="93"/>
        <end position="120"/>
    </location>
</feature>
<protein>
    <submittedName>
        <fullName evidence="3">Uncharacterized protein</fullName>
    </submittedName>
</protein>
<comment type="caution">
    <text evidence="3">The sequence shown here is derived from an EMBL/GenBank/DDBJ whole genome shotgun (WGS) entry which is preliminary data.</text>
</comment>
<dbReference type="RefSeq" id="WP_190700337.1">
    <property type="nucleotide sequence ID" value="NZ_JAMPKX010000005.1"/>
</dbReference>
<evidence type="ECO:0000256" key="1">
    <source>
        <dbReference type="SAM" id="Coils"/>
    </source>
</evidence>
<dbReference type="EMBL" id="JAMPKX010000005">
    <property type="protein sequence ID" value="MEP0947827.1"/>
    <property type="molecule type" value="Genomic_DNA"/>
</dbReference>
<evidence type="ECO:0000313" key="4">
    <source>
        <dbReference type="Proteomes" id="UP001482513"/>
    </source>
</evidence>
<evidence type="ECO:0000313" key="3">
    <source>
        <dbReference type="EMBL" id="MEP0947827.1"/>
    </source>
</evidence>
<keyword evidence="2" id="KW-0472">Membrane</keyword>
<keyword evidence="2" id="KW-1133">Transmembrane helix</keyword>
<keyword evidence="1" id="KW-0175">Coiled coil</keyword>
<evidence type="ECO:0000256" key="2">
    <source>
        <dbReference type="SAM" id="Phobius"/>
    </source>
</evidence>
<proteinExistence type="predicted"/>
<reference evidence="3 4" key="1">
    <citation type="submission" date="2022-04" db="EMBL/GenBank/DDBJ databases">
        <title>Positive selection, recombination, and allopatry shape intraspecific diversity of widespread and dominant cyanobacteria.</title>
        <authorList>
            <person name="Wei J."/>
            <person name="Shu W."/>
            <person name="Hu C."/>
        </authorList>
    </citation>
    <scope>NUCLEOTIDE SEQUENCE [LARGE SCALE GENOMIC DNA]</scope>
    <source>
        <strain evidence="3 4">DQ-A4</strain>
    </source>
</reference>